<proteinExistence type="predicted"/>
<dbReference type="AlphaFoldDB" id="X0XCX6"/>
<name>X0XCX6_9ZZZZ</name>
<protein>
    <submittedName>
        <fullName evidence="1">Uncharacterized protein</fullName>
    </submittedName>
</protein>
<organism evidence="1">
    <name type="scientific">marine sediment metagenome</name>
    <dbReference type="NCBI Taxonomy" id="412755"/>
    <lineage>
        <taxon>unclassified sequences</taxon>
        <taxon>metagenomes</taxon>
        <taxon>ecological metagenomes</taxon>
    </lineage>
</organism>
<accession>X0XCX6</accession>
<reference evidence="1" key="1">
    <citation type="journal article" date="2014" name="Front. Microbiol.">
        <title>High frequency of phylogenetically diverse reductive dehalogenase-homologous genes in deep subseafloor sedimentary metagenomes.</title>
        <authorList>
            <person name="Kawai M."/>
            <person name="Futagami T."/>
            <person name="Toyoda A."/>
            <person name="Takaki Y."/>
            <person name="Nishi S."/>
            <person name="Hori S."/>
            <person name="Arai W."/>
            <person name="Tsubouchi T."/>
            <person name="Morono Y."/>
            <person name="Uchiyama I."/>
            <person name="Ito T."/>
            <person name="Fujiyama A."/>
            <person name="Inagaki F."/>
            <person name="Takami H."/>
        </authorList>
    </citation>
    <scope>NUCLEOTIDE SEQUENCE</scope>
    <source>
        <strain evidence="1">Expedition CK06-06</strain>
    </source>
</reference>
<feature type="non-terminal residue" evidence="1">
    <location>
        <position position="1"/>
    </location>
</feature>
<dbReference type="EMBL" id="BARS01045595">
    <property type="protein sequence ID" value="GAG34483.1"/>
    <property type="molecule type" value="Genomic_DNA"/>
</dbReference>
<evidence type="ECO:0000313" key="1">
    <source>
        <dbReference type="EMBL" id="GAG34483.1"/>
    </source>
</evidence>
<comment type="caution">
    <text evidence="1">The sequence shown here is derived from an EMBL/GenBank/DDBJ whole genome shotgun (WGS) entry which is preliminary data.</text>
</comment>
<sequence>SWRARVVERFLCKRIQENKIGRLPVNDYPIFEYL</sequence>
<gene>
    <name evidence="1" type="ORF">S01H1_68737</name>
</gene>